<dbReference type="RefSeq" id="WP_088908000.1">
    <property type="nucleotide sequence ID" value="NZ_CP018145.1"/>
</dbReference>
<reference evidence="2 3" key="1">
    <citation type="submission" date="2016-11" db="EMBL/GenBank/DDBJ databases">
        <authorList>
            <person name="Jaros S."/>
            <person name="Januszkiewicz K."/>
            <person name="Wedrychowicz H."/>
        </authorList>
    </citation>
    <scope>NUCLEOTIDE SEQUENCE [LARGE SCALE GENOMIC DNA]</scope>
    <source>
        <strain evidence="2 3">NF2</strain>
    </source>
</reference>
<evidence type="ECO:0000259" key="1">
    <source>
        <dbReference type="Pfam" id="PF09643"/>
    </source>
</evidence>
<accession>A0A220MHZ2</accession>
<dbReference type="Pfam" id="PF09643">
    <property type="entry name" value="YopX"/>
    <property type="match status" value="1"/>
</dbReference>
<evidence type="ECO:0000313" key="2">
    <source>
        <dbReference type="EMBL" id="ASJ54220.1"/>
    </source>
</evidence>
<evidence type="ECO:0000313" key="3">
    <source>
        <dbReference type="Proteomes" id="UP000197781"/>
    </source>
</evidence>
<dbReference type="SUPFAM" id="SSF159006">
    <property type="entry name" value="YopX-like"/>
    <property type="match status" value="1"/>
</dbReference>
<name>A0A220MHZ2_9BACL</name>
<protein>
    <recommendedName>
        <fullName evidence="1">YopX protein domain-containing protein</fullName>
    </recommendedName>
</protein>
<gene>
    <name evidence="2" type="ORF">BP422_12080</name>
</gene>
<dbReference type="Proteomes" id="UP000197781">
    <property type="component" value="Chromosome"/>
</dbReference>
<dbReference type="Gene3D" id="2.30.30.290">
    <property type="entry name" value="YopX-like domains"/>
    <property type="match status" value="1"/>
</dbReference>
<dbReference type="EMBL" id="CP018145">
    <property type="protein sequence ID" value="ASJ54220.1"/>
    <property type="molecule type" value="Genomic_DNA"/>
</dbReference>
<dbReference type="InterPro" id="IPR019096">
    <property type="entry name" value="YopX_protein"/>
</dbReference>
<dbReference type="AlphaFoldDB" id="A0A220MHZ2"/>
<dbReference type="KEGG" id="bfm:BP422_12080"/>
<sequence length="123" mass="14396">MREIKFRGKRIDNGEWVYGYFLYGAILDQYVIWTDHENWIVDPETVGQLTGLRDKNGIDIYEDDALEDDEDIAKVVFEMGQFMAFYRNGRGEWKPYGTLLKYMVDHDGRVVGNIYECPELAAI</sequence>
<dbReference type="InterPro" id="IPR023385">
    <property type="entry name" value="YopX-like_C"/>
</dbReference>
<proteinExistence type="predicted"/>
<organism evidence="2 3">
    <name type="scientific">Brevibacillus formosus</name>
    <dbReference type="NCBI Taxonomy" id="54913"/>
    <lineage>
        <taxon>Bacteria</taxon>
        <taxon>Bacillati</taxon>
        <taxon>Bacillota</taxon>
        <taxon>Bacilli</taxon>
        <taxon>Bacillales</taxon>
        <taxon>Paenibacillaceae</taxon>
        <taxon>Brevibacillus</taxon>
    </lineage>
</organism>
<feature type="domain" description="YopX protein" evidence="1">
    <location>
        <begin position="5"/>
        <end position="120"/>
    </location>
</feature>